<evidence type="ECO:0000313" key="3">
    <source>
        <dbReference type="Proteomes" id="UP000001058"/>
    </source>
</evidence>
<feature type="compositionally biased region" description="Low complexity" evidence="1">
    <location>
        <begin position="246"/>
        <end position="256"/>
    </location>
</feature>
<dbReference type="AlphaFoldDB" id="D8U7F9"/>
<evidence type="ECO:0000313" key="2">
    <source>
        <dbReference type="EMBL" id="EFJ44229.1"/>
    </source>
</evidence>
<name>D8U7F9_VOLCA</name>
<organism evidence="3">
    <name type="scientific">Volvox carteri f. nagariensis</name>
    <dbReference type="NCBI Taxonomy" id="3068"/>
    <lineage>
        <taxon>Eukaryota</taxon>
        <taxon>Viridiplantae</taxon>
        <taxon>Chlorophyta</taxon>
        <taxon>core chlorophytes</taxon>
        <taxon>Chlorophyceae</taxon>
        <taxon>CS clade</taxon>
        <taxon>Chlamydomonadales</taxon>
        <taxon>Volvocaceae</taxon>
        <taxon>Volvox</taxon>
    </lineage>
</organism>
<feature type="compositionally biased region" description="Gly residues" evidence="1">
    <location>
        <begin position="707"/>
        <end position="719"/>
    </location>
</feature>
<accession>D8U7F9</accession>
<dbReference type="GeneID" id="9625038"/>
<reference evidence="2 3" key="1">
    <citation type="journal article" date="2010" name="Science">
        <title>Genomic analysis of organismal complexity in the multicellular green alga Volvox carteri.</title>
        <authorList>
            <person name="Prochnik S.E."/>
            <person name="Umen J."/>
            <person name="Nedelcu A.M."/>
            <person name="Hallmann A."/>
            <person name="Miller S.M."/>
            <person name="Nishii I."/>
            <person name="Ferris P."/>
            <person name="Kuo A."/>
            <person name="Mitros T."/>
            <person name="Fritz-Laylin L.K."/>
            <person name="Hellsten U."/>
            <person name="Chapman J."/>
            <person name="Simakov O."/>
            <person name="Rensing S.A."/>
            <person name="Terry A."/>
            <person name="Pangilinan J."/>
            <person name="Kapitonov V."/>
            <person name="Jurka J."/>
            <person name="Salamov A."/>
            <person name="Shapiro H."/>
            <person name="Schmutz J."/>
            <person name="Grimwood J."/>
            <person name="Lindquist E."/>
            <person name="Lucas S."/>
            <person name="Grigoriev I.V."/>
            <person name="Schmitt R."/>
            <person name="Kirk D."/>
            <person name="Rokhsar D.S."/>
        </authorList>
    </citation>
    <scope>NUCLEOTIDE SEQUENCE [LARGE SCALE GENOMIC DNA]</scope>
    <source>
        <strain evidence="3">f. Nagariensis / Eve</strain>
    </source>
</reference>
<dbReference type="InParanoid" id="D8U7F9"/>
<dbReference type="EMBL" id="GL378365">
    <property type="protein sequence ID" value="EFJ44229.1"/>
    <property type="molecule type" value="Genomic_DNA"/>
</dbReference>
<feature type="compositionally biased region" description="Low complexity" evidence="1">
    <location>
        <begin position="89"/>
        <end position="104"/>
    </location>
</feature>
<feature type="region of interest" description="Disordered" evidence="1">
    <location>
        <begin position="1"/>
        <end position="148"/>
    </location>
</feature>
<dbReference type="RefSeq" id="XP_002954588.1">
    <property type="nucleotide sequence ID" value="XM_002954542.1"/>
</dbReference>
<sequence length="767" mass="77949">MTRPQSGGRARPPMDQPEGWGHQLQGHHYTSQQARGNDDLYARIGHVETAAAVPGRRGAAAPAAGPPPRRTTGSCDGARPQPADLEVTLSPPSVAPAAALVAGSGSTGGMSLGHGPSAGFGAAGRGGGSHQGNSSPSQGESTRLAQEENARLRDQVQHLERLLAAVTPSSSLAAATGADARRGRKPPPTGRPSSAAGFTDASSPSIAAAAAGGVVLQQYKAQNKARLSLEVEGTLLEVASKLEDLAAGSSNSSSSRSGGGVGRVAPASGSDAASLQPGAAAEAAAAGYGEGGDGGGGEGLSREQLMQLHKWSKQMLGRLRSEKSESSKLFTQQAYDSGGSRAGGLLGGHRAASWGNRSAAAAVADGTSFSPSLVEAGAEAAPEATQQRMTSLVRLAAEVEVAEAQVLAALAPKLAALSVLLKTQLLPAMPWLGLEAADRLQAEVGEAAESVSQSVEALVQLCSLLPAGAAVFGEGPVAQEPKRRAAELDAGRDSWLYSSPELLDAPEPSSPSASDDDAAIAPLLRDRKTGSKALADILEPARVKSQASCIDRIARLTSGAQLIGSAAAKRAVLETELRFAARASALHAEHVSHLMLSVGMALEECRGAKDAAAIKSYFNAAAAVRQVLEGADALEVHPCETCLKALVDIIRVHRETLGRVPELLVNAPAADVEGRLLSKVEELHQGFKKAVSRLEAHKRRQLDSMAGGSGGGGGGGGGSAAREGDAGSDYDDDFEDSGDDERSGGGGEAGRTGQRGGSAGGREYTFP</sequence>
<proteinExistence type="predicted"/>
<evidence type="ECO:0000256" key="1">
    <source>
        <dbReference type="SAM" id="MobiDB-lite"/>
    </source>
</evidence>
<dbReference type="KEGG" id="vcn:VOLCADRAFT_95434"/>
<feature type="compositionally biased region" description="Gly residues" evidence="1">
    <location>
        <begin position="105"/>
        <end position="130"/>
    </location>
</feature>
<dbReference type="OrthoDB" id="540696at2759"/>
<feature type="region of interest" description="Disordered" evidence="1">
    <location>
        <begin position="171"/>
        <end position="200"/>
    </location>
</feature>
<gene>
    <name evidence="2" type="ORF">VOLCADRAFT_95434</name>
</gene>
<protein>
    <submittedName>
        <fullName evidence="2">Uncharacterized protein</fullName>
    </submittedName>
</protein>
<feature type="compositionally biased region" description="Low complexity" evidence="1">
    <location>
        <begin position="49"/>
        <end position="63"/>
    </location>
</feature>
<keyword evidence="3" id="KW-1185">Reference proteome</keyword>
<feature type="compositionally biased region" description="Acidic residues" evidence="1">
    <location>
        <begin position="726"/>
        <end position="739"/>
    </location>
</feature>
<feature type="region of interest" description="Disordered" evidence="1">
    <location>
        <begin position="698"/>
        <end position="767"/>
    </location>
</feature>
<feature type="region of interest" description="Disordered" evidence="1">
    <location>
        <begin position="245"/>
        <end position="278"/>
    </location>
</feature>
<dbReference type="Proteomes" id="UP000001058">
    <property type="component" value="Unassembled WGS sequence"/>
</dbReference>
<feature type="compositionally biased region" description="Gly residues" evidence="1">
    <location>
        <begin position="744"/>
        <end position="760"/>
    </location>
</feature>